<evidence type="ECO:0000313" key="2">
    <source>
        <dbReference type="EMBL" id="QVL31678.1"/>
    </source>
</evidence>
<evidence type="ECO:0000256" key="1">
    <source>
        <dbReference type="SAM" id="Phobius"/>
    </source>
</evidence>
<keyword evidence="1" id="KW-0812">Transmembrane</keyword>
<keyword evidence="1" id="KW-1133">Transmembrane helix</keyword>
<organism evidence="2 3">
    <name type="scientific">Telmatocola sphagniphila</name>
    <dbReference type="NCBI Taxonomy" id="1123043"/>
    <lineage>
        <taxon>Bacteria</taxon>
        <taxon>Pseudomonadati</taxon>
        <taxon>Planctomycetota</taxon>
        <taxon>Planctomycetia</taxon>
        <taxon>Gemmatales</taxon>
        <taxon>Gemmataceae</taxon>
    </lineage>
</organism>
<dbReference type="AlphaFoldDB" id="A0A8E6B498"/>
<keyword evidence="3" id="KW-1185">Reference proteome</keyword>
<dbReference type="Proteomes" id="UP000676194">
    <property type="component" value="Chromosome"/>
</dbReference>
<sequence length="140" mass="15563">MSNEMSRRSSLMAAGVAFVKSNGPLMACILIVAPLLATGWVALFYCFCFRIWWIIGRSPVAKGDRFIAHLSNGMHDHILAIGLIFIIPLAFLIWSIACAIALAAKTISFRQAGLISLGWLPILFVVFIDPNGWFWNVFFD</sequence>
<reference evidence="2" key="1">
    <citation type="submission" date="2021-05" db="EMBL/GenBank/DDBJ databases">
        <title>Complete genome sequence of the cellulolytic planctomycete Telmatocola sphagniphila SP2T and characterization of the first cellulase from planctomycetes.</title>
        <authorList>
            <person name="Rakitin A.L."/>
            <person name="Beletsky A.V."/>
            <person name="Naumoff D.G."/>
            <person name="Kulichevskaya I.S."/>
            <person name="Mardanov A.V."/>
            <person name="Ravin N.V."/>
            <person name="Dedysh S.N."/>
        </authorList>
    </citation>
    <scope>NUCLEOTIDE SEQUENCE</scope>
    <source>
        <strain evidence="2">SP2T</strain>
    </source>
</reference>
<dbReference type="EMBL" id="CP074694">
    <property type="protein sequence ID" value="QVL31678.1"/>
    <property type="molecule type" value="Genomic_DNA"/>
</dbReference>
<dbReference type="RefSeq" id="WP_213495807.1">
    <property type="nucleotide sequence ID" value="NZ_CP074694.1"/>
</dbReference>
<evidence type="ECO:0000313" key="3">
    <source>
        <dbReference type="Proteomes" id="UP000676194"/>
    </source>
</evidence>
<accession>A0A8E6B498</accession>
<protein>
    <submittedName>
        <fullName evidence="2">Uncharacterized protein</fullName>
    </submittedName>
</protein>
<feature type="transmembrane region" description="Helical" evidence="1">
    <location>
        <begin position="78"/>
        <end position="102"/>
    </location>
</feature>
<name>A0A8E6B498_9BACT</name>
<feature type="transmembrane region" description="Helical" evidence="1">
    <location>
        <begin position="114"/>
        <end position="135"/>
    </location>
</feature>
<feature type="transmembrane region" description="Helical" evidence="1">
    <location>
        <begin position="28"/>
        <end position="55"/>
    </location>
</feature>
<proteinExistence type="predicted"/>
<keyword evidence="1" id="KW-0472">Membrane</keyword>
<gene>
    <name evidence="2" type="ORF">KIH39_22980</name>
</gene>
<dbReference type="KEGG" id="tsph:KIH39_22980"/>